<accession>A0A7C8IK93</accession>
<comment type="similarity">
    <text evidence="1">Belongs to the short-chain dehydrogenases/reductases (SDR) family.</text>
</comment>
<reference evidence="3 4" key="1">
    <citation type="submission" date="2020-01" db="EMBL/GenBank/DDBJ databases">
        <authorList>
            <consortium name="DOE Joint Genome Institute"/>
            <person name="Haridas S."/>
            <person name="Albert R."/>
            <person name="Binder M."/>
            <person name="Bloem J."/>
            <person name="Labutti K."/>
            <person name="Salamov A."/>
            <person name="Andreopoulos B."/>
            <person name="Baker S.E."/>
            <person name="Barry K."/>
            <person name="Bills G."/>
            <person name="Bluhm B.H."/>
            <person name="Cannon C."/>
            <person name="Castanera R."/>
            <person name="Culley D.E."/>
            <person name="Daum C."/>
            <person name="Ezra D."/>
            <person name="Gonzalez J.B."/>
            <person name="Henrissat B."/>
            <person name="Kuo A."/>
            <person name="Liang C."/>
            <person name="Lipzen A."/>
            <person name="Lutzoni F."/>
            <person name="Magnuson J."/>
            <person name="Mondo S."/>
            <person name="Nolan M."/>
            <person name="Ohm R."/>
            <person name="Pangilinan J."/>
            <person name="Park H.-J.H."/>
            <person name="Ramirez L."/>
            <person name="Alfaro M."/>
            <person name="Sun H."/>
            <person name="Tritt A."/>
            <person name="Yoshinaga Y."/>
            <person name="Zwiers L.-H.L."/>
            <person name="Turgeon B.G."/>
            <person name="Goodwin S.B."/>
            <person name="Spatafora J.W."/>
            <person name="Crous P.W."/>
            <person name="Grigoriev I.V."/>
        </authorList>
    </citation>
    <scope>NUCLEOTIDE SEQUENCE [LARGE SCALE GENOMIC DNA]</scope>
    <source>
        <strain evidence="3 4">CBS 611.86</strain>
    </source>
</reference>
<dbReference type="OrthoDB" id="5336600at2759"/>
<name>A0A7C8IK93_9PLEO</name>
<dbReference type="SUPFAM" id="SSF51735">
    <property type="entry name" value="NAD(P)-binding Rossmann-fold domains"/>
    <property type="match status" value="1"/>
</dbReference>
<dbReference type="Pfam" id="PF13561">
    <property type="entry name" value="adh_short_C2"/>
    <property type="match status" value="1"/>
</dbReference>
<organism evidence="3 4">
    <name type="scientific">Massariosphaeria phaeospora</name>
    <dbReference type="NCBI Taxonomy" id="100035"/>
    <lineage>
        <taxon>Eukaryota</taxon>
        <taxon>Fungi</taxon>
        <taxon>Dikarya</taxon>
        <taxon>Ascomycota</taxon>
        <taxon>Pezizomycotina</taxon>
        <taxon>Dothideomycetes</taxon>
        <taxon>Pleosporomycetidae</taxon>
        <taxon>Pleosporales</taxon>
        <taxon>Pleosporales incertae sedis</taxon>
        <taxon>Massariosphaeria</taxon>
    </lineage>
</organism>
<evidence type="ECO:0000256" key="2">
    <source>
        <dbReference type="ARBA" id="ARBA00023002"/>
    </source>
</evidence>
<dbReference type="GO" id="GO:0016491">
    <property type="term" value="F:oxidoreductase activity"/>
    <property type="evidence" value="ECO:0007669"/>
    <property type="project" value="UniProtKB-KW"/>
</dbReference>
<dbReference type="PANTHER" id="PTHR43669">
    <property type="entry name" value="5-KETO-D-GLUCONATE 5-REDUCTASE"/>
    <property type="match status" value="1"/>
</dbReference>
<sequence>MSLVTLILGVGSNIGQGTASAFAAAGYKVASVSRSQKESDSTAQNLYIAANLSTPEAIVAAFAKTKKVLGVPNVVVCNLYAHTASDAENPLAQDLAAFTSDFALNTISPFQLPPGTSKTFIFTGNMLNVTTAPGLLNLGLGKVATAHTIETAAKAYQDRGYSGEAHGKLYVELAQDEAQRPWCQTFVKDQGYKKF</sequence>
<dbReference type="InterPro" id="IPR036291">
    <property type="entry name" value="NAD(P)-bd_dom_sf"/>
</dbReference>
<evidence type="ECO:0008006" key="5">
    <source>
        <dbReference type="Google" id="ProtNLM"/>
    </source>
</evidence>
<evidence type="ECO:0000256" key="1">
    <source>
        <dbReference type="ARBA" id="ARBA00006484"/>
    </source>
</evidence>
<comment type="caution">
    <text evidence="3">The sequence shown here is derived from an EMBL/GenBank/DDBJ whole genome shotgun (WGS) entry which is preliminary data.</text>
</comment>
<dbReference type="InterPro" id="IPR002347">
    <property type="entry name" value="SDR_fam"/>
</dbReference>
<evidence type="ECO:0000313" key="4">
    <source>
        <dbReference type="Proteomes" id="UP000481861"/>
    </source>
</evidence>
<dbReference type="AlphaFoldDB" id="A0A7C8IK93"/>
<dbReference type="Proteomes" id="UP000481861">
    <property type="component" value="Unassembled WGS sequence"/>
</dbReference>
<proteinExistence type="inferred from homology"/>
<protein>
    <recommendedName>
        <fullName evidence="5">NAD(P)-binding protein</fullName>
    </recommendedName>
</protein>
<keyword evidence="2" id="KW-0560">Oxidoreductase</keyword>
<keyword evidence="4" id="KW-1185">Reference proteome</keyword>
<dbReference type="PANTHER" id="PTHR43669:SF4">
    <property type="entry name" value="SHORT-CHAIN DEHYDROGENASE"/>
    <property type="match status" value="1"/>
</dbReference>
<dbReference type="EMBL" id="JAADJZ010000001">
    <property type="protein sequence ID" value="KAF2878572.1"/>
    <property type="molecule type" value="Genomic_DNA"/>
</dbReference>
<gene>
    <name evidence="3" type="ORF">BDV95DRAFT_624973</name>
</gene>
<evidence type="ECO:0000313" key="3">
    <source>
        <dbReference type="EMBL" id="KAF2878572.1"/>
    </source>
</evidence>
<dbReference type="Gene3D" id="3.40.50.720">
    <property type="entry name" value="NAD(P)-binding Rossmann-like Domain"/>
    <property type="match status" value="1"/>
</dbReference>